<dbReference type="GO" id="GO:0032259">
    <property type="term" value="P:methylation"/>
    <property type="evidence" value="ECO:0007669"/>
    <property type="project" value="UniProtKB-KW"/>
</dbReference>
<organism evidence="6 7">
    <name type="scientific">Methanolapillus millepedarum</name>
    <dbReference type="NCBI Taxonomy" id="3028296"/>
    <lineage>
        <taxon>Archaea</taxon>
        <taxon>Methanobacteriati</taxon>
        <taxon>Methanobacteriota</taxon>
        <taxon>Stenosarchaea group</taxon>
        <taxon>Methanomicrobia</taxon>
        <taxon>Methanosarcinales</taxon>
        <taxon>Methanosarcinaceae</taxon>
        <taxon>Methanolapillus</taxon>
    </lineage>
</organism>
<dbReference type="InterPro" id="IPR031303">
    <property type="entry name" value="C5_meth_CS"/>
</dbReference>
<dbReference type="Gene3D" id="3.40.50.150">
    <property type="entry name" value="Vaccinia Virus protein VP39"/>
    <property type="match status" value="1"/>
</dbReference>
<dbReference type="GO" id="GO:0044027">
    <property type="term" value="P:negative regulation of gene expression via chromosomal CpG island methylation"/>
    <property type="evidence" value="ECO:0007669"/>
    <property type="project" value="TreeGrafter"/>
</dbReference>
<evidence type="ECO:0000313" key="7">
    <source>
        <dbReference type="Proteomes" id="UP001303587"/>
    </source>
</evidence>
<comment type="similarity">
    <text evidence="5">Belongs to the class I-like SAM-binding methyltransferase superfamily. C5-methyltransferase family.</text>
</comment>
<proteinExistence type="inferred from homology"/>
<dbReference type="PANTHER" id="PTHR10629:SF52">
    <property type="entry name" value="DNA (CYTOSINE-5)-METHYLTRANSFERASE 1"/>
    <property type="match status" value="1"/>
</dbReference>
<dbReference type="InterPro" id="IPR050390">
    <property type="entry name" value="C5-Methyltransferase"/>
</dbReference>
<keyword evidence="7" id="KW-1185">Reference proteome</keyword>
<dbReference type="GO" id="GO:0003886">
    <property type="term" value="F:DNA (cytosine-5-)-methyltransferase activity"/>
    <property type="evidence" value="ECO:0007669"/>
    <property type="project" value="UniProtKB-EC"/>
</dbReference>
<dbReference type="EC" id="2.1.1.37" evidence="1"/>
<dbReference type="PANTHER" id="PTHR10629">
    <property type="entry name" value="CYTOSINE-SPECIFIC METHYLTRANSFERASE"/>
    <property type="match status" value="1"/>
</dbReference>
<dbReference type="Pfam" id="PF00145">
    <property type="entry name" value="DNA_methylase"/>
    <property type="match status" value="1"/>
</dbReference>
<evidence type="ECO:0000313" key="6">
    <source>
        <dbReference type="EMBL" id="WNY26016.1"/>
    </source>
</evidence>
<dbReference type="EMBL" id="CP131060">
    <property type="protein sequence ID" value="WNY26016.1"/>
    <property type="molecule type" value="Genomic_DNA"/>
</dbReference>
<name>A0AA96ZVZ9_9EURY</name>
<keyword evidence="2 6" id="KW-0489">Methyltransferase</keyword>
<dbReference type="NCBIfam" id="TIGR00675">
    <property type="entry name" value="dcm"/>
    <property type="match status" value="1"/>
</dbReference>
<dbReference type="AlphaFoldDB" id="A0AA96ZVZ9"/>
<dbReference type="PROSITE" id="PS00095">
    <property type="entry name" value="C5_MTASE_2"/>
    <property type="match status" value="1"/>
</dbReference>
<evidence type="ECO:0000256" key="2">
    <source>
        <dbReference type="ARBA" id="ARBA00022603"/>
    </source>
</evidence>
<keyword evidence="4" id="KW-0949">S-adenosyl-L-methionine</keyword>
<dbReference type="Gene3D" id="3.90.120.10">
    <property type="entry name" value="DNA Methylase, subunit A, domain 2"/>
    <property type="match status" value="1"/>
</dbReference>
<evidence type="ECO:0000256" key="3">
    <source>
        <dbReference type="ARBA" id="ARBA00022679"/>
    </source>
</evidence>
<dbReference type="SUPFAM" id="SSF53335">
    <property type="entry name" value="S-adenosyl-L-methionine-dependent methyltransferases"/>
    <property type="match status" value="1"/>
</dbReference>
<accession>A0AA96ZVZ9</accession>
<dbReference type="PROSITE" id="PS51679">
    <property type="entry name" value="SAM_MT_C5"/>
    <property type="match status" value="1"/>
</dbReference>
<dbReference type="InterPro" id="IPR029063">
    <property type="entry name" value="SAM-dependent_MTases_sf"/>
</dbReference>
<dbReference type="GO" id="GO:0003677">
    <property type="term" value="F:DNA binding"/>
    <property type="evidence" value="ECO:0007669"/>
    <property type="project" value="TreeGrafter"/>
</dbReference>
<dbReference type="PRINTS" id="PR00105">
    <property type="entry name" value="C5METTRFRASE"/>
</dbReference>
<sequence>MSSLKAVDFFCGSGGMTCGFRKAGVKVLAGIDIEEKCRKTYEFNNEGSKFIHANIKELTFEGLEKEVKISQNDNDLIFIGCSPCQYWSVIATKKEKSSETKNLLVDFQRFVDHYNPGYVVIENVPGMLTRKDESPLDEFLKYLSSREYSVVYDVVNVFEYGVPQSRKRFILIASRLENKNKLKFPEADTKKNPPTVRQFIGTGCGFKKIPAGHKDDTDFNHTCAGLGEKNMKRLRVTPHDGGTRMAWKDDKELQLLTYIGRDNCFKDSYGRMFWDKPGPTITTKFFNISNGRFAHPEQNRPISIREGATLQTFDKDYLFFGTSLASNAKMIGNAVPPELSKRIANMICTIHQ</sequence>
<evidence type="ECO:0000256" key="1">
    <source>
        <dbReference type="ARBA" id="ARBA00011975"/>
    </source>
</evidence>
<evidence type="ECO:0000256" key="5">
    <source>
        <dbReference type="RuleBase" id="RU000416"/>
    </source>
</evidence>
<dbReference type="InterPro" id="IPR001525">
    <property type="entry name" value="C5_MeTfrase"/>
</dbReference>
<reference evidence="6 7" key="1">
    <citation type="submission" date="2023-07" db="EMBL/GenBank/DDBJ databases">
        <title>Closed genoem sequence of Methanosarcinaceae archaeon Ac7.</title>
        <authorList>
            <person name="Poehlein A."/>
            <person name="Protasov E."/>
            <person name="Platt K."/>
            <person name="Reeh H."/>
            <person name="Daniel R."/>
            <person name="Brune A."/>
        </authorList>
    </citation>
    <scope>NUCLEOTIDE SEQUENCE [LARGE SCALE GENOMIC DNA]</scope>
    <source>
        <strain evidence="6 7">Ac7</strain>
    </source>
</reference>
<evidence type="ECO:0000256" key="4">
    <source>
        <dbReference type="ARBA" id="ARBA00022691"/>
    </source>
</evidence>
<gene>
    <name evidence="6" type="primary">ydiO</name>
    <name evidence="6" type="ORF">MsAc7_15880</name>
</gene>
<dbReference type="Proteomes" id="UP001303587">
    <property type="component" value="Chromosome"/>
</dbReference>
<dbReference type="REBASE" id="767627">
    <property type="entry name" value="M.MarAc7ORF15880P"/>
</dbReference>
<keyword evidence="3 6" id="KW-0808">Transferase</keyword>
<protein>
    <recommendedName>
        <fullName evidence="1">DNA (cytosine-5-)-methyltransferase</fullName>
        <ecNumber evidence="1">2.1.1.37</ecNumber>
    </recommendedName>
</protein>